<reference evidence="8 9" key="1">
    <citation type="submission" date="2019-07" db="EMBL/GenBank/DDBJ databases">
        <title>Genomic Encyclopedia of Archaeal and Bacterial Type Strains, Phase II (KMG-II): from individual species to whole genera.</title>
        <authorList>
            <person name="Goeker M."/>
        </authorList>
    </citation>
    <scope>NUCLEOTIDE SEQUENCE [LARGE SCALE GENOMIC DNA]</scope>
    <source>
        <strain evidence="8 9">ATCC BAA-1139</strain>
    </source>
</reference>
<evidence type="ECO:0000259" key="7">
    <source>
        <dbReference type="Pfam" id="PF04085"/>
    </source>
</evidence>
<dbReference type="EMBL" id="VLLN01000009">
    <property type="protein sequence ID" value="TWJ19438.1"/>
    <property type="molecule type" value="Genomic_DNA"/>
</dbReference>
<dbReference type="InterPro" id="IPR042175">
    <property type="entry name" value="Cell/Rod_MreC_2"/>
</dbReference>
<keyword evidence="6" id="KW-0472">Membrane</keyword>
<comment type="caution">
    <text evidence="8">The sequence shown here is derived from an EMBL/GenBank/DDBJ whole genome shotgun (WGS) entry which is preliminary data.</text>
</comment>
<evidence type="ECO:0000256" key="3">
    <source>
        <dbReference type="ARBA" id="ARBA00022960"/>
    </source>
</evidence>
<name>A0A562VNH9_9BACT</name>
<dbReference type="Gene3D" id="2.40.10.350">
    <property type="entry name" value="Rod shape-determining protein MreC, domain 2"/>
    <property type="match status" value="1"/>
</dbReference>
<evidence type="ECO:0000256" key="2">
    <source>
        <dbReference type="ARBA" id="ARBA00013855"/>
    </source>
</evidence>
<dbReference type="NCBIfam" id="TIGR00219">
    <property type="entry name" value="mreC"/>
    <property type="match status" value="1"/>
</dbReference>
<dbReference type="AlphaFoldDB" id="A0A562VNH9"/>
<dbReference type="PANTHER" id="PTHR34138:SF1">
    <property type="entry name" value="CELL SHAPE-DETERMINING PROTEIN MREC"/>
    <property type="match status" value="1"/>
</dbReference>
<keyword evidence="3 5" id="KW-0133">Cell shape</keyword>
<dbReference type="GO" id="GO:0008360">
    <property type="term" value="P:regulation of cell shape"/>
    <property type="evidence" value="ECO:0007669"/>
    <property type="project" value="UniProtKB-KW"/>
</dbReference>
<dbReference type="InterPro" id="IPR042177">
    <property type="entry name" value="Cell/Rod_1"/>
</dbReference>
<dbReference type="Gene3D" id="2.40.10.340">
    <property type="entry name" value="Rod shape-determining protein MreC, domain 1"/>
    <property type="match status" value="1"/>
</dbReference>
<dbReference type="PANTHER" id="PTHR34138">
    <property type="entry name" value="CELL SHAPE-DETERMINING PROTEIN MREC"/>
    <property type="match status" value="1"/>
</dbReference>
<evidence type="ECO:0000256" key="4">
    <source>
        <dbReference type="ARBA" id="ARBA00032089"/>
    </source>
</evidence>
<dbReference type="Pfam" id="PF04085">
    <property type="entry name" value="MreC"/>
    <property type="match status" value="1"/>
</dbReference>
<dbReference type="Proteomes" id="UP000319449">
    <property type="component" value="Unassembled WGS sequence"/>
</dbReference>
<sequence length="273" mass="30189">MWEQFKKYRIVVLIGFIFLAALIFYSLNLKNKERANPFERAVLTITAPVIGVVDHVNRGIMTIWNDYIDLVGVRQENLQLRETVKRLNTRLIQDQEAVLANDRLQKLLNLKAGQPNAILAAHVVGEDSSPWFRTILIDRGSVDGLQEGMPVIAANGVVGQLIKVAAGSSRVLLVTDHASSIAGITQRSRGRGVVKGKGDGRCSMEFAMRDDDIKVGDVIVTSGVGQIFPKGLPVGEVTMVRKGEYGIFQTIELRPFVNTSRLEEVLILVKQDK</sequence>
<accession>A0A562VNH9</accession>
<dbReference type="GO" id="GO:0005886">
    <property type="term" value="C:plasma membrane"/>
    <property type="evidence" value="ECO:0007669"/>
    <property type="project" value="TreeGrafter"/>
</dbReference>
<keyword evidence="9" id="KW-1185">Reference proteome</keyword>
<evidence type="ECO:0000256" key="5">
    <source>
        <dbReference type="PIRNR" id="PIRNR038471"/>
    </source>
</evidence>
<evidence type="ECO:0000256" key="1">
    <source>
        <dbReference type="ARBA" id="ARBA00009369"/>
    </source>
</evidence>
<evidence type="ECO:0000313" key="8">
    <source>
        <dbReference type="EMBL" id="TWJ19438.1"/>
    </source>
</evidence>
<organism evidence="8 9">
    <name type="scientific">Geobacter argillaceus</name>
    <dbReference type="NCBI Taxonomy" id="345631"/>
    <lineage>
        <taxon>Bacteria</taxon>
        <taxon>Pseudomonadati</taxon>
        <taxon>Thermodesulfobacteriota</taxon>
        <taxon>Desulfuromonadia</taxon>
        <taxon>Geobacterales</taxon>
        <taxon>Geobacteraceae</taxon>
        <taxon>Geobacter</taxon>
    </lineage>
</organism>
<gene>
    <name evidence="8" type="ORF">JN12_01854</name>
</gene>
<comment type="function">
    <text evidence="5">Involved in formation and maintenance of cell shape.</text>
</comment>
<proteinExistence type="inferred from homology"/>
<keyword evidence="6" id="KW-0812">Transmembrane</keyword>
<feature type="transmembrane region" description="Helical" evidence="6">
    <location>
        <begin position="7"/>
        <end position="27"/>
    </location>
</feature>
<dbReference type="RefSeq" id="WP_145021602.1">
    <property type="nucleotide sequence ID" value="NZ_VLLN01000009.1"/>
</dbReference>
<feature type="domain" description="Rod shape-determining protein MreC beta-barrel core" evidence="7">
    <location>
        <begin position="123"/>
        <end position="268"/>
    </location>
</feature>
<evidence type="ECO:0000256" key="6">
    <source>
        <dbReference type="SAM" id="Phobius"/>
    </source>
</evidence>
<protein>
    <recommendedName>
        <fullName evidence="2 5">Cell shape-determining protein MreC</fullName>
    </recommendedName>
    <alternativeName>
        <fullName evidence="4 5">Cell shape protein MreC</fullName>
    </alternativeName>
</protein>
<comment type="similarity">
    <text evidence="1 5">Belongs to the MreC family.</text>
</comment>
<dbReference type="OrthoDB" id="9808025at2"/>
<keyword evidence="6" id="KW-1133">Transmembrane helix</keyword>
<dbReference type="InterPro" id="IPR055342">
    <property type="entry name" value="MreC_beta-barrel_core"/>
</dbReference>
<dbReference type="InterPro" id="IPR007221">
    <property type="entry name" value="MreC"/>
</dbReference>
<evidence type="ECO:0000313" key="9">
    <source>
        <dbReference type="Proteomes" id="UP000319449"/>
    </source>
</evidence>
<dbReference type="PIRSF" id="PIRSF038471">
    <property type="entry name" value="MreC"/>
    <property type="match status" value="1"/>
</dbReference>